<gene>
    <name evidence="1" type="ordered locus">Desti_0994</name>
</gene>
<keyword evidence="2" id="KW-1185">Reference proteome</keyword>
<accession>I4C2C1</accession>
<evidence type="ECO:0000313" key="1">
    <source>
        <dbReference type="EMBL" id="AFM23712.1"/>
    </source>
</evidence>
<dbReference type="HOGENOM" id="CLU_1989068_0_0_7"/>
<organism evidence="1 2">
    <name type="scientific">Desulfomonile tiedjei (strain ATCC 49306 / DSM 6799 / DCB-1)</name>
    <dbReference type="NCBI Taxonomy" id="706587"/>
    <lineage>
        <taxon>Bacteria</taxon>
        <taxon>Pseudomonadati</taxon>
        <taxon>Thermodesulfobacteriota</taxon>
        <taxon>Desulfomonilia</taxon>
        <taxon>Desulfomonilales</taxon>
        <taxon>Desulfomonilaceae</taxon>
        <taxon>Desulfomonile</taxon>
    </lineage>
</organism>
<reference evidence="2" key="1">
    <citation type="submission" date="2012-06" db="EMBL/GenBank/DDBJ databases">
        <title>Complete sequence of chromosome of Desulfomonile tiedjei DSM 6799.</title>
        <authorList>
            <person name="Lucas S."/>
            <person name="Copeland A."/>
            <person name="Lapidus A."/>
            <person name="Glavina del Rio T."/>
            <person name="Dalin E."/>
            <person name="Tice H."/>
            <person name="Bruce D."/>
            <person name="Goodwin L."/>
            <person name="Pitluck S."/>
            <person name="Peters L."/>
            <person name="Ovchinnikova G."/>
            <person name="Zeytun A."/>
            <person name="Lu M."/>
            <person name="Kyrpides N."/>
            <person name="Mavromatis K."/>
            <person name="Ivanova N."/>
            <person name="Brettin T."/>
            <person name="Detter J.C."/>
            <person name="Han C."/>
            <person name="Larimer F."/>
            <person name="Land M."/>
            <person name="Hauser L."/>
            <person name="Markowitz V."/>
            <person name="Cheng J.-F."/>
            <person name="Hugenholtz P."/>
            <person name="Woyke T."/>
            <person name="Wu D."/>
            <person name="Spring S."/>
            <person name="Schroeder M."/>
            <person name="Brambilla E."/>
            <person name="Klenk H.-P."/>
            <person name="Eisen J.A."/>
        </authorList>
    </citation>
    <scope>NUCLEOTIDE SEQUENCE [LARGE SCALE GENOMIC DNA]</scope>
    <source>
        <strain evidence="2">ATCC 49306 / DSM 6799 / DCB-1</strain>
    </source>
</reference>
<name>I4C2C1_DESTA</name>
<dbReference type="KEGG" id="dti:Desti_0994"/>
<dbReference type="EMBL" id="CP003360">
    <property type="protein sequence ID" value="AFM23712.1"/>
    <property type="molecule type" value="Genomic_DNA"/>
</dbReference>
<dbReference type="Proteomes" id="UP000006055">
    <property type="component" value="Chromosome"/>
</dbReference>
<evidence type="ECO:0000313" key="2">
    <source>
        <dbReference type="Proteomes" id="UP000006055"/>
    </source>
</evidence>
<dbReference type="STRING" id="706587.Desti_0994"/>
<sequence length="125" mass="14566">MKLARNEEPEKVGACLGSKSKQTSDLTEIIEPYATTVNSFSASGTCNDSTGCDFVCICEIIQQLHVPAKIMWDTVRYDKFIAYSLRKTRPCPEHMRDCPDYWNLYGCRYWRWPDVIEWWEGQRNA</sequence>
<dbReference type="AlphaFoldDB" id="I4C2C1"/>
<proteinExistence type="predicted"/>
<protein>
    <submittedName>
        <fullName evidence="1">Uncharacterized protein</fullName>
    </submittedName>
</protein>